<name>A0A917LER6_9ACTN</name>
<comment type="caution">
    <text evidence="1">The sequence shown here is derived from an EMBL/GenBank/DDBJ whole genome shotgun (WGS) entry which is preliminary data.</text>
</comment>
<dbReference type="Proteomes" id="UP000625682">
    <property type="component" value="Unassembled WGS sequence"/>
</dbReference>
<evidence type="ECO:0008006" key="3">
    <source>
        <dbReference type="Google" id="ProtNLM"/>
    </source>
</evidence>
<protein>
    <recommendedName>
        <fullName evidence="3">WXG100 family type VII secretion target</fullName>
    </recommendedName>
</protein>
<keyword evidence="2" id="KW-1185">Reference proteome</keyword>
<evidence type="ECO:0000313" key="1">
    <source>
        <dbReference type="EMBL" id="GGJ60233.1"/>
    </source>
</evidence>
<gene>
    <name evidence="1" type="ORF">GCM10012282_66880</name>
</gene>
<organism evidence="1 2">
    <name type="scientific">Streptomyces lacrimifluminis</name>
    <dbReference type="NCBI Taxonomy" id="1500077"/>
    <lineage>
        <taxon>Bacteria</taxon>
        <taxon>Bacillati</taxon>
        <taxon>Actinomycetota</taxon>
        <taxon>Actinomycetes</taxon>
        <taxon>Kitasatosporales</taxon>
        <taxon>Streptomycetaceae</taxon>
        <taxon>Streptomyces</taxon>
    </lineage>
</organism>
<dbReference type="EMBL" id="BMMU01000031">
    <property type="protein sequence ID" value="GGJ60233.1"/>
    <property type="molecule type" value="Genomic_DNA"/>
</dbReference>
<dbReference type="AlphaFoldDB" id="A0A917LER6"/>
<sequence length="97" mass="11127">MSMSDLIVDFDLLNTSAKQLNTIQREFKNLGEWKDEIKSVVGASELKEAMTEFIDNWDDNRKRLLESLESVGKMVEGTRDTFKNLDDELAKAGKKKK</sequence>
<evidence type="ECO:0000313" key="2">
    <source>
        <dbReference type="Proteomes" id="UP000625682"/>
    </source>
</evidence>
<accession>A0A917LER6</accession>
<proteinExistence type="predicted"/>
<reference evidence="1" key="2">
    <citation type="submission" date="2020-09" db="EMBL/GenBank/DDBJ databases">
        <authorList>
            <person name="Sun Q."/>
            <person name="Zhou Y."/>
        </authorList>
    </citation>
    <scope>NUCLEOTIDE SEQUENCE</scope>
    <source>
        <strain evidence="1">CGMCC 4.7272</strain>
    </source>
</reference>
<reference evidence="1" key="1">
    <citation type="journal article" date="2014" name="Int. J. Syst. Evol. Microbiol.">
        <title>Complete genome sequence of Corynebacterium casei LMG S-19264T (=DSM 44701T), isolated from a smear-ripened cheese.</title>
        <authorList>
            <consortium name="US DOE Joint Genome Institute (JGI-PGF)"/>
            <person name="Walter F."/>
            <person name="Albersmeier A."/>
            <person name="Kalinowski J."/>
            <person name="Ruckert C."/>
        </authorList>
    </citation>
    <scope>NUCLEOTIDE SEQUENCE</scope>
    <source>
        <strain evidence="1">CGMCC 4.7272</strain>
    </source>
</reference>